<keyword evidence="1" id="KW-0472">Membrane</keyword>
<feature type="transmembrane region" description="Helical" evidence="1">
    <location>
        <begin position="124"/>
        <end position="148"/>
    </location>
</feature>
<evidence type="ECO:0000313" key="2">
    <source>
        <dbReference type="EMBL" id="MBN8251956.1"/>
    </source>
</evidence>
<gene>
    <name evidence="2" type="ORF">JF537_10220</name>
</gene>
<protein>
    <submittedName>
        <fullName evidence="2">DUF2798 domain-containing protein</fullName>
    </submittedName>
</protein>
<feature type="transmembrane region" description="Helical" evidence="1">
    <location>
        <begin position="46"/>
        <end position="69"/>
    </location>
</feature>
<evidence type="ECO:0000256" key="1">
    <source>
        <dbReference type="SAM" id="Phobius"/>
    </source>
</evidence>
<comment type="caution">
    <text evidence="2">The sequence shown here is derived from an EMBL/GenBank/DDBJ whole genome shotgun (WGS) entry which is preliminary data.</text>
</comment>
<keyword evidence="1" id="KW-0812">Transmembrane</keyword>
<organism evidence="2 3">
    <name type="scientific">Priestia flexa</name>
    <dbReference type="NCBI Taxonomy" id="86664"/>
    <lineage>
        <taxon>Bacteria</taxon>
        <taxon>Bacillati</taxon>
        <taxon>Bacillota</taxon>
        <taxon>Bacilli</taxon>
        <taxon>Bacillales</taxon>
        <taxon>Bacillaceae</taxon>
        <taxon>Priestia</taxon>
    </lineage>
</organism>
<feature type="transmembrane region" description="Helical" evidence="1">
    <location>
        <begin position="9"/>
        <end position="26"/>
    </location>
</feature>
<dbReference type="InterPro" id="IPR021529">
    <property type="entry name" value="DUF2798"/>
</dbReference>
<evidence type="ECO:0000313" key="3">
    <source>
        <dbReference type="Proteomes" id="UP000664578"/>
    </source>
</evidence>
<dbReference type="Pfam" id="PF11391">
    <property type="entry name" value="DUF2798"/>
    <property type="match status" value="2"/>
</dbReference>
<dbReference type="GeneID" id="93682928"/>
<dbReference type="EMBL" id="JAEMWV010000004">
    <property type="protein sequence ID" value="MBN8251956.1"/>
    <property type="molecule type" value="Genomic_DNA"/>
</dbReference>
<feature type="transmembrane region" description="Helical" evidence="1">
    <location>
        <begin position="81"/>
        <end position="104"/>
    </location>
</feature>
<dbReference type="AlphaFoldDB" id="A0A8I1MGJ3"/>
<name>A0A8I1MGJ3_9BACI</name>
<keyword evidence="1" id="KW-1133">Transmembrane helix</keyword>
<proteinExistence type="predicted"/>
<dbReference type="Proteomes" id="UP000664578">
    <property type="component" value="Unassembled WGS sequence"/>
</dbReference>
<sequence>MPTTKKQEFYFGMMMCLGMVFVMTTYNFMLNGMFNVLTPLQMVKEMIMVFIIALALELVIVGPIAHKVVFSLPFKKEKKLYMILTLSTCMVIGMVFFMSIYGLIHASIAGSLTNQHVLISFFTIFAKNIIVAYPTQILIIGPAVRFLFSKFISIKQAPSL</sequence>
<reference evidence="2" key="1">
    <citation type="submission" date="2020-12" db="EMBL/GenBank/DDBJ databases">
        <title>PHA producing bacteria isolated from mangrove.</title>
        <authorList>
            <person name="Zheng W."/>
            <person name="Yu S."/>
            <person name="Huang Y."/>
        </authorList>
    </citation>
    <scope>NUCLEOTIDE SEQUENCE</scope>
    <source>
        <strain evidence="2">GN22-4</strain>
    </source>
</reference>
<dbReference type="RefSeq" id="WP_206782581.1">
    <property type="nucleotide sequence ID" value="NZ_CP060274.1"/>
</dbReference>
<accession>A0A8I1MGJ3</accession>